<accession>A0ABQ6ND40</accession>
<gene>
    <name evidence="1" type="ORF">TeGR_g628</name>
</gene>
<evidence type="ECO:0000313" key="1">
    <source>
        <dbReference type="EMBL" id="GMI55200.1"/>
    </source>
</evidence>
<protein>
    <submittedName>
        <fullName evidence="1">Uncharacterized protein</fullName>
    </submittedName>
</protein>
<organism evidence="1 2">
    <name type="scientific">Tetraparma gracilis</name>
    <dbReference type="NCBI Taxonomy" id="2962635"/>
    <lineage>
        <taxon>Eukaryota</taxon>
        <taxon>Sar</taxon>
        <taxon>Stramenopiles</taxon>
        <taxon>Ochrophyta</taxon>
        <taxon>Bolidophyceae</taxon>
        <taxon>Parmales</taxon>
        <taxon>Triparmaceae</taxon>
        <taxon>Tetraparma</taxon>
    </lineage>
</organism>
<keyword evidence="2" id="KW-1185">Reference proteome</keyword>
<dbReference type="Proteomes" id="UP001165060">
    <property type="component" value="Unassembled WGS sequence"/>
</dbReference>
<comment type="caution">
    <text evidence="1">The sequence shown here is derived from an EMBL/GenBank/DDBJ whole genome shotgun (WGS) entry which is preliminary data.</text>
</comment>
<dbReference type="EMBL" id="BRYB01006325">
    <property type="protein sequence ID" value="GMI55200.1"/>
    <property type="molecule type" value="Genomic_DNA"/>
</dbReference>
<reference evidence="1 2" key="1">
    <citation type="journal article" date="2023" name="Commun. Biol.">
        <title>Genome analysis of Parmales, the sister group of diatoms, reveals the evolutionary specialization of diatoms from phago-mixotrophs to photoautotrophs.</title>
        <authorList>
            <person name="Ban H."/>
            <person name="Sato S."/>
            <person name="Yoshikawa S."/>
            <person name="Yamada K."/>
            <person name="Nakamura Y."/>
            <person name="Ichinomiya M."/>
            <person name="Sato N."/>
            <person name="Blanc-Mathieu R."/>
            <person name="Endo H."/>
            <person name="Kuwata A."/>
            <person name="Ogata H."/>
        </authorList>
    </citation>
    <scope>NUCLEOTIDE SEQUENCE [LARGE SCALE GENOMIC DNA]</scope>
</reference>
<proteinExistence type="predicted"/>
<sequence>MMAMISSFILPEITCSDAYLGRAARGGRHGSSEEFLATFGRVVGEMGTRRRDLPEQELYDIVSGKKWAEGGLVPQ</sequence>
<name>A0ABQ6ND40_9STRA</name>
<evidence type="ECO:0000313" key="2">
    <source>
        <dbReference type="Proteomes" id="UP001165060"/>
    </source>
</evidence>